<dbReference type="Pfam" id="PF03190">
    <property type="entry name" value="Thioredox_DsbH"/>
    <property type="match status" value="1"/>
</dbReference>
<evidence type="ECO:0000313" key="3">
    <source>
        <dbReference type="EMBL" id="NOV47168.1"/>
    </source>
</evidence>
<sequence length="830" mass="92751">MSSKSPVSDSTLKKKNRLSQEKSPYLLQHAHNPVDWYPWGPEAFEKSRLENKLIFLSVGYSTCHWCHVMEKESFENAEVAAIMNEFFVNVKVDREERPDIDKIYMTFVQATTGGGGWPMSVFLTPDLNPVTGGTYFPPEDKWGRPGFKSILRNLGEQWRQNSGELKDTGSKILEVLARATKLEAPDSGELKIPSSQCFDRCIQQFVRNHDSVHGGFGSAPKFPQPVNLNFLFHAYARDPSSEEGQVCLQMALKTLDKMADGGIHDHVCGGFARYSVDDRWHVPHFEKMLYDQAQLIHSYCQAYIATGDEKYIRVAKSTLNYCLRDLGHPEGGFYAAEDADSLPKFNSERKQEGAFCVWEKKEIFDCLKTRKHSSGVPHFDVFCYHFDVRESGNVAPAQDPHGELTHKNVLIVNGSVEATADKFDLNISDTEKILSSSLAILRTKRSQRPKPSLDAKIVCSWNALMISACAKAYEAISGKGFRNCEDSTMLKKVDADADHFLQKAILCAEFIKKYLYVRAGADGARGGLLRACYATRNADGSVEQLSNPINGFLDDYAFMIRALLDLYEATLDRSWLRWARELQTVQDELFWDEDGPEQGRSRSGGGYFTSALGDPSVVMRLKEDQDGAEPSGNSVSAHNLSRLAAHSGASHEQIPPMPSSPTQKHRNYTSSGKRVTIGEPEAIKARRILAAFSHRLERAPVALPEMASALMLAHDSHTQILIAGRKDDSRTKALLRVVRSKLIPGRVLAIADPLDCESGSSSSTQEECPLTSRIKPINGRPAAYVCRGRKCALPVTDPDDLSKLIDQTDRDHDNREQRQHERVGNHFRSD</sequence>
<proteinExistence type="predicted"/>
<name>A0A6M2DQ57_XENCH</name>
<dbReference type="SUPFAM" id="SSF48208">
    <property type="entry name" value="Six-hairpin glycosidases"/>
    <property type="match status" value="1"/>
</dbReference>
<feature type="region of interest" description="Disordered" evidence="1">
    <location>
        <begin position="797"/>
        <end position="830"/>
    </location>
</feature>
<dbReference type="SUPFAM" id="SSF52833">
    <property type="entry name" value="Thioredoxin-like"/>
    <property type="match status" value="1"/>
</dbReference>
<reference evidence="3" key="1">
    <citation type="submission" date="2020-03" db="EMBL/GenBank/DDBJ databases">
        <title>Transcriptomic Profiling of the Digestive Tract of the Rat Flea, Xenopsylla cheopis, Following Blood Feeding and Infection with Yersinia pestis.</title>
        <authorList>
            <person name="Bland D.M."/>
            <person name="Martens C.A."/>
            <person name="Virtaneva K."/>
            <person name="Kanakabandi K."/>
            <person name="Long D."/>
            <person name="Rosenke R."/>
            <person name="Saturday G.A."/>
            <person name="Hoyt F.H."/>
            <person name="Bruno D.P."/>
            <person name="Ribeiro J.M.C."/>
            <person name="Hinnebusch J."/>
        </authorList>
    </citation>
    <scope>NUCLEOTIDE SEQUENCE</scope>
</reference>
<dbReference type="InterPro" id="IPR012341">
    <property type="entry name" value="6hp_glycosidase-like_sf"/>
</dbReference>
<dbReference type="AlphaFoldDB" id="A0A6M2DQ57"/>
<dbReference type="PANTHER" id="PTHR42899">
    <property type="entry name" value="SPERMATOGENESIS-ASSOCIATED PROTEIN 20"/>
    <property type="match status" value="1"/>
</dbReference>
<dbReference type="CDD" id="cd02955">
    <property type="entry name" value="SSP411"/>
    <property type="match status" value="1"/>
</dbReference>
<accession>A0A6M2DQ57</accession>
<dbReference type="InterPro" id="IPR004879">
    <property type="entry name" value="Ssp411-like_TRX"/>
</dbReference>
<evidence type="ECO:0000256" key="1">
    <source>
        <dbReference type="SAM" id="MobiDB-lite"/>
    </source>
</evidence>
<dbReference type="PANTHER" id="PTHR42899:SF1">
    <property type="entry name" value="SPERMATOGENESIS-ASSOCIATED PROTEIN 20"/>
    <property type="match status" value="1"/>
</dbReference>
<organism evidence="3">
    <name type="scientific">Xenopsylla cheopis</name>
    <name type="common">Oriental rat flea</name>
    <name type="synonym">Pulex cheopis</name>
    <dbReference type="NCBI Taxonomy" id="163159"/>
    <lineage>
        <taxon>Eukaryota</taxon>
        <taxon>Metazoa</taxon>
        <taxon>Ecdysozoa</taxon>
        <taxon>Arthropoda</taxon>
        <taxon>Hexapoda</taxon>
        <taxon>Insecta</taxon>
        <taxon>Pterygota</taxon>
        <taxon>Neoptera</taxon>
        <taxon>Endopterygota</taxon>
        <taxon>Siphonaptera</taxon>
        <taxon>Pulicidae</taxon>
        <taxon>Xenopsyllinae</taxon>
        <taxon>Xenopsylla</taxon>
    </lineage>
</organism>
<dbReference type="InterPro" id="IPR008928">
    <property type="entry name" value="6-hairpin_glycosidase_sf"/>
</dbReference>
<dbReference type="EMBL" id="GIIL01003442">
    <property type="protein sequence ID" value="NOV47168.1"/>
    <property type="molecule type" value="Transcribed_RNA"/>
</dbReference>
<evidence type="ECO:0000259" key="2">
    <source>
        <dbReference type="Pfam" id="PF03190"/>
    </source>
</evidence>
<dbReference type="GO" id="GO:0005975">
    <property type="term" value="P:carbohydrate metabolic process"/>
    <property type="evidence" value="ECO:0007669"/>
    <property type="project" value="InterPro"/>
</dbReference>
<dbReference type="InterPro" id="IPR036249">
    <property type="entry name" value="Thioredoxin-like_sf"/>
</dbReference>
<protein>
    <recommendedName>
        <fullName evidence="2">Spermatogenesis-associated protein 20-like TRX domain-containing protein</fullName>
    </recommendedName>
</protein>
<feature type="region of interest" description="Disordered" evidence="1">
    <location>
        <begin position="645"/>
        <end position="676"/>
    </location>
</feature>
<feature type="compositionally biased region" description="Basic and acidic residues" evidence="1">
    <location>
        <begin position="800"/>
        <end position="830"/>
    </location>
</feature>
<feature type="domain" description="Spermatogenesis-associated protein 20-like TRX" evidence="2">
    <location>
        <begin position="15"/>
        <end position="176"/>
    </location>
</feature>
<dbReference type="InterPro" id="IPR024705">
    <property type="entry name" value="Ssp411"/>
</dbReference>
<dbReference type="Gene3D" id="3.40.30.10">
    <property type="entry name" value="Glutaredoxin"/>
    <property type="match status" value="1"/>
</dbReference>
<dbReference type="PIRSF" id="PIRSF006402">
    <property type="entry name" value="UCP006402_thioredoxin"/>
    <property type="match status" value="1"/>
</dbReference>
<dbReference type="Gene3D" id="1.50.10.10">
    <property type="match status" value="1"/>
</dbReference>